<name>A0ACB7PBE3_9PEZI</name>
<proteinExistence type="predicted"/>
<protein>
    <submittedName>
        <fullName evidence="1">Pyridoxal phosphate-dependent transferase</fullName>
    </submittedName>
</protein>
<evidence type="ECO:0000313" key="1">
    <source>
        <dbReference type="EMBL" id="KAH6632783.1"/>
    </source>
</evidence>
<reference evidence="1 2" key="1">
    <citation type="journal article" date="2021" name="Nat. Commun.">
        <title>Genetic determinants of endophytism in the Arabidopsis root mycobiome.</title>
        <authorList>
            <person name="Mesny F."/>
            <person name="Miyauchi S."/>
            <person name="Thiergart T."/>
            <person name="Pickel B."/>
            <person name="Atanasova L."/>
            <person name="Karlsson M."/>
            <person name="Huettel B."/>
            <person name="Barry K.W."/>
            <person name="Haridas S."/>
            <person name="Chen C."/>
            <person name="Bauer D."/>
            <person name="Andreopoulos W."/>
            <person name="Pangilinan J."/>
            <person name="LaButti K."/>
            <person name="Riley R."/>
            <person name="Lipzen A."/>
            <person name="Clum A."/>
            <person name="Drula E."/>
            <person name="Henrissat B."/>
            <person name="Kohler A."/>
            <person name="Grigoriev I.V."/>
            <person name="Martin F.M."/>
            <person name="Hacquard S."/>
        </authorList>
    </citation>
    <scope>NUCLEOTIDE SEQUENCE [LARGE SCALE GENOMIC DNA]</scope>
    <source>
        <strain evidence="1 2">MPI-SDFR-AT-0079</strain>
    </source>
</reference>
<gene>
    <name evidence="1" type="ORF">F5144DRAFT_630579</name>
</gene>
<keyword evidence="2" id="KW-1185">Reference proteome</keyword>
<accession>A0ACB7PBE3</accession>
<evidence type="ECO:0000313" key="2">
    <source>
        <dbReference type="Proteomes" id="UP000724584"/>
    </source>
</evidence>
<organism evidence="1 2">
    <name type="scientific">Chaetomium tenue</name>
    <dbReference type="NCBI Taxonomy" id="1854479"/>
    <lineage>
        <taxon>Eukaryota</taxon>
        <taxon>Fungi</taxon>
        <taxon>Dikarya</taxon>
        <taxon>Ascomycota</taxon>
        <taxon>Pezizomycotina</taxon>
        <taxon>Sordariomycetes</taxon>
        <taxon>Sordariomycetidae</taxon>
        <taxon>Sordariales</taxon>
        <taxon>Chaetomiaceae</taxon>
        <taxon>Chaetomium</taxon>
    </lineage>
</organism>
<dbReference type="EMBL" id="JAGIZQ010000004">
    <property type="protein sequence ID" value="KAH6632783.1"/>
    <property type="molecule type" value="Genomic_DNA"/>
</dbReference>
<dbReference type="Proteomes" id="UP000724584">
    <property type="component" value="Unassembled WGS sequence"/>
</dbReference>
<sequence length="582" mass="60928">MTNTLAPTASTGNSTGNPTNTNTETNTAANPPSQPEDEDPQKNNTPPKKKLINLLRGWPAPALLPAAGLQAAASAVLSDPELAVPVLQYGIDPGFQPLREEVARWLGGVYSWGGAWGRNEGSGGEGGGGGSCGAEGKGGSGGSGGSGGGSETAARGGNITADEITITGGASQALATVLQGFTDPGYTRAVWVVAPCYFMACPIFEDSGFRGRLRAVPEDEAGVDVGVLERKLKECEAEPWENHPSKHPYPDRKLYRHVIYLVATCANPSGKTMPLARRQQLVHLARLHDALIISDDVYDLLQWPVAPTPTPLTTPSPFIPPLPLLSQIDAALPPSPHEPHHHHHHPDSPTNPNSPPIFGHAISNASFSKLVGPGVRTGWLHGSAGFAAGFAATGTNRSGGAASQFAAAVVWRFLSERGEGEGLEAHVEGVVRPALRRRHALMVGEVRRVLVGLGVGVWGGNGVGGVGVGLEEGGGGEGERGEVYGGYFVWLTLPEGVDAEVVAEWARVEEELVVAPGRIFEVAGDEAAVKFPRNLRLSFSWADEEDIVEGVERLGRVVRRVLEGESGVVGDGAGSVDTGEFK</sequence>
<comment type="caution">
    <text evidence="1">The sequence shown here is derived from an EMBL/GenBank/DDBJ whole genome shotgun (WGS) entry which is preliminary data.</text>
</comment>
<keyword evidence="1" id="KW-0808">Transferase</keyword>